<dbReference type="InterPro" id="IPR040453">
    <property type="entry name" value="Mnd1_HTH"/>
</dbReference>
<dbReference type="RefSeq" id="XP_019015756.1">
    <property type="nucleotide sequence ID" value="XM_019161613.1"/>
</dbReference>
<evidence type="ECO:0000256" key="3">
    <source>
        <dbReference type="ARBA" id="ARBA00023054"/>
    </source>
</evidence>
<dbReference type="AlphaFoldDB" id="A0A1E3NH20"/>
<proteinExistence type="inferred from homology"/>
<comment type="subcellular location">
    <subcellularLocation>
        <location evidence="1 5">Nucleus</location>
    </subcellularLocation>
</comment>
<evidence type="ECO:0000256" key="1">
    <source>
        <dbReference type="ARBA" id="ARBA00004123"/>
    </source>
</evidence>
<protein>
    <recommendedName>
        <fullName evidence="5">Meiotic nuclear division protein 1</fullName>
    </recommendedName>
</protein>
<reference evidence="8 9" key="1">
    <citation type="journal article" date="2016" name="Proc. Natl. Acad. Sci. U.S.A.">
        <title>Comparative genomics of biotechnologically important yeasts.</title>
        <authorList>
            <person name="Riley R."/>
            <person name="Haridas S."/>
            <person name="Wolfe K.H."/>
            <person name="Lopes M.R."/>
            <person name="Hittinger C.T."/>
            <person name="Goeker M."/>
            <person name="Salamov A.A."/>
            <person name="Wisecaver J.H."/>
            <person name="Long T.M."/>
            <person name="Calvey C.H."/>
            <person name="Aerts A.L."/>
            <person name="Barry K.W."/>
            <person name="Choi C."/>
            <person name="Clum A."/>
            <person name="Coughlan A.Y."/>
            <person name="Deshpande S."/>
            <person name="Douglass A.P."/>
            <person name="Hanson S.J."/>
            <person name="Klenk H.-P."/>
            <person name="LaButti K.M."/>
            <person name="Lapidus A."/>
            <person name="Lindquist E.A."/>
            <person name="Lipzen A.M."/>
            <person name="Meier-Kolthoff J.P."/>
            <person name="Ohm R.A."/>
            <person name="Otillar R.P."/>
            <person name="Pangilinan J.L."/>
            <person name="Peng Y."/>
            <person name="Rokas A."/>
            <person name="Rosa C.A."/>
            <person name="Scheuner C."/>
            <person name="Sibirny A.A."/>
            <person name="Slot J.C."/>
            <person name="Stielow J.B."/>
            <person name="Sun H."/>
            <person name="Kurtzman C.P."/>
            <person name="Blackwell M."/>
            <person name="Grigoriev I.V."/>
            <person name="Jeffries T.W."/>
        </authorList>
    </citation>
    <scope>NUCLEOTIDE SEQUENCE [LARGE SCALE GENOMIC DNA]</scope>
    <source>
        <strain evidence="8 9">NRRL Y-2026</strain>
    </source>
</reference>
<dbReference type="Pfam" id="PF03962">
    <property type="entry name" value="Mnd1"/>
    <property type="match status" value="1"/>
</dbReference>
<feature type="domain" description="Mnd1 HTH" evidence="7">
    <location>
        <begin position="16"/>
        <end position="75"/>
    </location>
</feature>
<dbReference type="Proteomes" id="UP000094455">
    <property type="component" value="Unassembled WGS sequence"/>
</dbReference>
<evidence type="ECO:0000313" key="9">
    <source>
        <dbReference type="Proteomes" id="UP000094455"/>
    </source>
</evidence>
<comment type="similarity">
    <text evidence="2 5">Belongs to the MND1 family.</text>
</comment>
<dbReference type="GO" id="GO:0005634">
    <property type="term" value="C:nucleus"/>
    <property type="evidence" value="ECO:0007669"/>
    <property type="project" value="UniProtKB-SubCell"/>
</dbReference>
<comment type="function">
    <text evidence="5">Required for proper homologous chromosome pairing and efficient cross-over and intragenic recombination during meiosis.</text>
</comment>
<evidence type="ECO:0000256" key="4">
    <source>
        <dbReference type="ARBA" id="ARBA00023242"/>
    </source>
</evidence>
<dbReference type="GO" id="GO:0010774">
    <property type="term" value="P:meiotic strand invasion involved in reciprocal meiotic recombination"/>
    <property type="evidence" value="ECO:0007669"/>
    <property type="project" value="EnsemblFungi"/>
</dbReference>
<keyword evidence="3 6" id="KW-0175">Coiled coil</keyword>
<dbReference type="STRING" id="763406.A0A1E3NH20"/>
<dbReference type="InterPro" id="IPR005647">
    <property type="entry name" value="Mnd1"/>
</dbReference>
<accession>A0A1E3NH20</accession>
<dbReference type="OrthoDB" id="9978204at2759"/>
<dbReference type="GO" id="GO:0000709">
    <property type="term" value="P:meiotic joint molecule formation"/>
    <property type="evidence" value="ECO:0007669"/>
    <property type="project" value="EnsemblFungi"/>
</dbReference>
<evidence type="ECO:0000256" key="5">
    <source>
        <dbReference type="PIRNR" id="PIRNR026991"/>
    </source>
</evidence>
<evidence type="ECO:0000256" key="6">
    <source>
        <dbReference type="SAM" id="Coils"/>
    </source>
</evidence>
<keyword evidence="4 5" id="KW-0539">Nucleus</keyword>
<evidence type="ECO:0000256" key="2">
    <source>
        <dbReference type="ARBA" id="ARBA00005981"/>
    </source>
</evidence>
<evidence type="ECO:0000259" key="7">
    <source>
        <dbReference type="Pfam" id="PF03962"/>
    </source>
</evidence>
<organism evidence="8 9">
    <name type="scientific">Pichia membranifaciens NRRL Y-2026</name>
    <dbReference type="NCBI Taxonomy" id="763406"/>
    <lineage>
        <taxon>Eukaryota</taxon>
        <taxon>Fungi</taxon>
        <taxon>Dikarya</taxon>
        <taxon>Ascomycota</taxon>
        <taxon>Saccharomycotina</taxon>
        <taxon>Pichiomycetes</taxon>
        <taxon>Pichiales</taxon>
        <taxon>Pichiaceae</taxon>
        <taxon>Pichia</taxon>
    </lineage>
</organism>
<dbReference type="GO" id="GO:0000785">
    <property type="term" value="C:chromatin"/>
    <property type="evidence" value="ECO:0007669"/>
    <property type="project" value="EnsemblFungi"/>
</dbReference>
<sequence>MAVKKGLSLEEKQVKLLAWFQQSHTMYNIKEVETIASKKTGISSMQIKDILKLLVDEGLVNCEKCGISNIYWSFQYTSIIKMTKEYDRLLVRKTGVLNSIDQHKVEIKQLTAERTGLSKKERTTMIDKASKLQSEKTALEAQLDSLLANTPEKVNARLENIKKLQEAIDVLMDNIDLLVNFIADSNPAGMTKASIREYFGVPEED</sequence>
<name>A0A1E3NH20_9ASCO</name>
<keyword evidence="9" id="KW-1185">Reference proteome</keyword>
<dbReference type="GO" id="GO:0120230">
    <property type="term" value="F:recombinase activator activity"/>
    <property type="evidence" value="ECO:0007669"/>
    <property type="project" value="EnsemblFungi"/>
</dbReference>
<feature type="coiled-coil region" evidence="6">
    <location>
        <begin position="100"/>
        <end position="174"/>
    </location>
</feature>
<dbReference type="PIRSF" id="PIRSF026991">
    <property type="entry name" value="Mnd1"/>
    <property type="match status" value="1"/>
</dbReference>
<dbReference type="EMBL" id="KV454006">
    <property type="protein sequence ID" value="ODQ44643.1"/>
    <property type="molecule type" value="Genomic_DNA"/>
</dbReference>
<dbReference type="GeneID" id="30178300"/>
<evidence type="ECO:0000313" key="8">
    <source>
        <dbReference type="EMBL" id="ODQ44643.1"/>
    </source>
</evidence>
<gene>
    <name evidence="8" type="ORF">PICMEDRAFT_174584</name>
</gene>
<dbReference type="GO" id="GO:0120231">
    <property type="term" value="C:DNA recombinase auxiliary factor complex"/>
    <property type="evidence" value="ECO:0007669"/>
    <property type="project" value="EnsemblFungi"/>
</dbReference>
<dbReference type="GO" id="GO:0003690">
    <property type="term" value="F:double-stranded DNA binding"/>
    <property type="evidence" value="ECO:0007669"/>
    <property type="project" value="InterPro"/>
</dbReference>